<dbReference type="Proteomes" id="UP001164819">
    <property type="component" value="Chromosome"/>
</dbReference>
<organism evidence="1">
    <name type="scientific">Oxalobacter aliiformigenes</name>
    <dbReference type="NCBI Taxonomy" id="2946593"/>
    <lineage>
        <taxon>Bacteria</taxon>
        <taxon>Pseudomonadati</taxon>
        <taxon>Pseudomonadota</taxon>
        <taxon>Betaproteobacteria</taxon>
        <taxon>Burkholderiales</taxon>
        <taxon>Oxalobacteraceae</taxon>
        <taxon>Oxalobacter</taxon>
    </lineage>
</organism>
<dbReference type="EMBL" id="CP098251">
    <property type="protein sequence ID" value="WAV90626.1"/>
    <property type="molecule type" value="Genomic_DNA"/>
</dbReference>
<dbReference type="RefSeq" id="WP_269315640.1">
    <property type="nucleotide sequence ID" value="NZ_CP098251.1"/>
</dbReference>
<name>A0A9E9LCF1_9BURK</name>
<evidence type="ECO:0000313" key="1">
    <source>
        <dbReference type="EMBL" id="WAV90626.1"/>
    </source>
</evidence>
<dbReference type="AlphaFoldDB" id="A0A9E9LCF1"/>
<proteinExistence type="predicted"/>
<accession>A0A9E9LCF1</accession>
<gene>
    <name evidence="1" type="ORF">NB646_07095</name>
</gene>
<sequence length="62" mass="6980">MAEEAAVFQPFFKPATESFKEKVLLHPDNGLHYRQAVAVPVKGTRISLINEIFHILFPAPFA</sequence>
<protein>
    <submittedName>
        <fullName evidence="1">Uncharacterized protein</fullName>
    </submittedName>
</protein>
<reference evidence="1" key="1">
    <citation type="journal article" date="2022" name="Front. Microbiol.">
        <title>New perspectives on an old grouping: The genomic and phenotypic variability of Oxalobacter formigenes and the implications for calcium oxalate stone prevention.</title>
        <authorList>
            <person name="Chmiel J.A."/>
            <person name="Carr C."/>
            <person name="Stuivenberg G.A."/>
            <person name="Venema R."/>
            <person name="Chanyi R.M."/>
            <person name="Al K.F."/>
            <person name="Giguere D."/>
            <person name="Say H."/>
            <person name="Akouris P.P."/>
            <person name="Dominguez Romero S.A."/>
            <person name="Kwong A."/>
            <person name="Tai V."/>
            <person name="Koval S.F."/>
            <person name="Razvi H."/>
            <person name="Bjazevic J."/>
            <person name="Burton J.P."/>
        </authorList>
    </citation>
    <scope>NUCLEOTIDE SEQUENCE</scope>
    <source>
        <strain evidence="1">OxK</strain>
    </source>
</reference>